<dbReference type="OrthoDB" id="84942at2"/>
<reference evidence="11 12" key="1">
    <citation type="submission" date="2017-02" db="EMBL/GenBank/DDBJ databases">
        <authorList>
            <person name="Peterson S.W."/>
        </authorList>
    </citation>
    <scope>NUCLEOTIDE SEQUENCE [LARGE SCALE GENOMIC DNA]</scope>
    <source>
        <strain evidence="11 12">ATCC 27749</strain>
    </source>
</reference>
<dbReference type="Pfam" id="PF02518">
    <property type="entry name" value="HATPase_c"/>
    <property type="match status" value="1"/>
</dbReference>
<keyword evidence="8" id="KW-0902">Two-component regulatory system</keyword>
<dbReference type="CDD" id="cd00082">
    <property type="entry name" value="HisKA"/>
    <property type="match status" value="1"/>
</dbReference>
<dbReference type="InterPro" id="IPR005467">
    <property type="entry name" value="His_kinase_dom"/>
</dbReference>
<dbReference type="InterPro" id="IPR050428">
    <property type="entry name" value="TCS_sensor_his_kinase"/>
</dbReference>
<dbReference type="SMART" id="SM00387">
    <property type="entry name" value="HATPase_c"/>
    <property type="match status" value="1"/>
</dbReference>
<dbReference type="RefSeq" id="WP_159446974.1">
    <property type="nucleotide sequence ID" value="NZ_FUYF01000003.1"/>
</dbReference>
<sequence>MAKRKLTSLRTVLLRYLLLCGGGCALILVLWWVIFMQLINIGFLLPAVASAQACAEAREAVAAVTAETFDSNQISDLCRWAVVQNDTVLQTNMTARQLKIALNAFHGGSGNLGYTQYQYDVKMADGSFCLLQYDYATPYADPALRDTLPDFQTCYFVLLAALILVWLGWQTHCTVRVFAAETARLHRAVDAIAAQQPEHIDADGARLREFSATLQAMQTMGRELTDSLQSQWRMEQQRAEQIAALTHDLKTPLSIIQGNADLLAEDALSADQQTQVEAILRGTDRAQQYLAALRTACAPSAAGETFPSHTLVSELAETARALCAPAGVQLILNEQWQGTLCAAQCDLLRAAENLLDNAVRYTPRGGTVTLLVTKEKQDFILRVTDTGPGFTAEALARAGELLYTEAARSDTAHQGFGLYFARRVALSHSGTLRLSNTPGGCAELRLPICEQIEK</sequence>
<dbReference type="Pfam" id="PF00512">
    <property type="entry name" value="HisKA"/>
    <property type="match status" value="1"/>
</dbReference>
<evidence type="ECO:0000256" key="5">
    <source>
        <dbReference type="ARBA" id="ARBA00022692"/>
    </source>
</evidence>
<evidence type="ECO:0000256" key="8">
    <source>
        <dbReference type="ARBA" id="ARBA00023012"/>
    </source>
</evidence>
<proteinExistence type="predicted"/>
<dbReference type="SUPFAM" id="SSF47384">
    <property type="entry name" value="Homodimeric domain of signal transducing histidine kinase"/>
    <property type="match status" value="1"/>
</dbReference>
<keyword evidence="9" id="KW-0472">Membrane</keyword>
<evidence type="ECO:0000256" key="6">
    <source>
        <dbReference type="ARBA" id="ARBA00022777"/>
    </source>
</evidence>
<evidence type="ECO:0000259" key="10">
    <source>
        <dbReference type="PROSITE" id="PS50109"/>
    </source>
</evidence>
<dbReference type="GO" id="GO:0000155">
    <property type="term" value="F:phosphorelay sensor kinase activity"/>
    <property type="evidence" value="ECO:0007669"/>
    <property type="project" value="InterPro"/>
</dbReference>
<organism evidence="11 12">
    <name type="scientific">Gemmiger formicilis</name>
    <dbReference type="NCBI Taxonomy" id="745368"/>
    <lineage>
        <taxon>Bacteria</taxon>
        <taxon>Bacillati</taxon>
        <taxon>Bacillota</taxon>
        <taxon>Clostridia</taxon>
        <taxon>Eubacteriales</taxon>
        <taxon>Gemmiger</taxon>
    </lineage>
</organism>
<dbReference type="PRINTS" id="PR01780">
    <property type="entry name" value="LANTIREGPROT"/>
</dbReference>
<keyword evidence="3" id="KW-0597">Phosphoprotein</keyword>
<dbReference type="SUPFAM" id="SSF55874">
    <property type="entry name" value="ATPase domain of HSP90 chaperone/DNA topoisomerase II/histidine kinase"/>
    <property type="match status" value="1"/>
</dbReference>
<accession>A0A1T4WLD1</accession>
<evidence type="ECO:0000313" key="11">
    <source>
        <dbReference type="EMBL" id="SKA78143.1"/>
    </source>
</evidence>
<protein>
    <recommendedName>
        <fullName evidence="2">histidine kinase</fullName>
        <ecNumber evidence="2">2.7.13.3</ecNumber>
    </recommendedName>
</protein>
<dbReference type="STRING" id="745368.SAMN02745178_00746"/>
<dbReference type="AlphaFoldDB" id="A0A1T4WLD1"/>
<keyword evidence="6 11" id="KW-0418">Kinase</keyword>
<feature type="transmembrane region" description="Helical" evidence="9">
    <location>
        <begin position="12"/>
        <end position="34"/>
    </location>
</feature>
<keyword evidence="7 9" id="KW-1133">Transmembrane helix</keyword>
<dbReference type="EC" id="2.7.13.3" evidence="2"/>
<dbReference type="Gene3D" id="3.30.565.10">
    <property type="entry name" value="Histidine kinase-like ATPase, C-terminal domain"/>
    <property type="match status" value="1"/>
</dbReference>
<evidence type="ECO:0000256" key="7">
    <source>
        <dbReference type="ARBA" id="ARBA00022989"/>
    </source>
</evidence>
<keyword evidence="12" id="KW-1185">Reference proteome</keyword>
<dbReference type="PANTHER" id="PTHR45436">
    <property type="entry name" value="SENSOR HISTIDINE KINASE YKOH"/>
    <property type="match status" value="1"/>
</dbReference>
<keyword evidence="5 9" id="KW-0812">Transmembrane</keyword>
<evidence type="ECO:0000256" key="2">
    <source>
        <dbReference type="ARBA" id="ARBA00012438"/>
    </source>
</evidence>
<dbReference type="EMBL" id="FUYF01000003">
    <property type="protein sequence ID" value="SKA78143.1"/>
    <property type="molecule type" value="Genomic_DNA"/>
</dbReference>
<keyword evidence="4" id="KW-0808">Transferase</keyword>
<dbReference type="GO" id="GO:0016020">
    <property type="term" value="C:membrane"/>
    <property type="evidence" value="ECO:0007669"/>
    <property type="project" value="InterPro"/>
</dbReference>
<dbReference type="InterPro" id="IPR008358">
    <property type="entry name" value="Sig_transdc_His_kin/Pase_MprB"/>
</dbReference>
<evidence type="ECO:0000256" key="1">
    <source>
        <dbReference type="ARBA" id="ARBA00000085"/>
    </source>
</evidence>
<comment type="catalytic activity">
    <reaction evidence="1">
        <text>ATP + protein L-histidine = ADP + protein N-phospho-L-histidine.</text>
        <dbReference type="EC" id="2.7.13.3"/>
    </reaction>
</comment>
<dbReference type="InterPro" id="IPR003594">
    <property type="entry name" value="HATPase_dom"/>
</dbReference>
<dbReference type="InterPro" id="IPR036890">
    <property type="entry name" value="HATPase_C_sf"/>
</dbReference>
<dbReference type="SMART" id="SM00388">
    <property type="entry name" value="HisKA"/>
    <property type="match status" value="1"/>
</dbReference>
<dbReference type="Proteomes" id="UP000190286">
    <property type="component" value="Unassembled WGS sequence"/>
</dbReference>
<dbReference type="PROSITE" id="PS50109">
    <property type="entry name" value="HIS_KIN"/>
    <property type="match status" value="1"/>
</dbReference>
<evidence type="ECO:0000256" key="4">
    <source>
        <dbReference type="ARBA" id="ARBA00022679"/>
    </source>
</evidence>
<dbReference type="Gene3D" id="1.10.287.130">
    <property type="match status" value="1"/>
</dbReference>
<gene>
    <name evidence="11" type="ORF">SAMN02745178_00746</name>
</gene>
<name>A0A1T4WLD1_9FIRM</name>
<dbReference type="GeneID" id="93339391"/>
<feature type="domain" description="Histidine kinase" evidence="10">
    <location>
        <begin position="244"/>
        <end position="450"/>
    </location>
</feature>
<dbReference type="PANTHER" id="PTHR45436:SF5">
    <property type="entry name" value="SENSOR HISTIDINE KINASE TRCS"/>
    <property type="match status" value="1"/>
</dbReference>
<dbReference type="InterPro" id="IPR003661">
    <property type="entry name" value="HisK_dim/P_dom"/>
</dbReference>
<dbReference type="InterPro" id="IPR036097">
    <property type="entry name" value="HisK_dim/P_sf"/>
</dbReference>
<evidence type="ECO:0000256" key="3">
    <source>
        <dbReference type="ARBA" id="ARBA00022553"/>
    </source>
</evidence>
<evidence type="ECO:0000313" key="12">
    <source>
        <dbReference type="Proteomes" id="UP000190286"/>
    </source>
</evidence>
<evidence type="ECO:0000256" key="9">
    <source>
        <dbReference type="SAM" id="Phobius"/>
    </source>
</evidence>